<dbReference type="EMBL" id="JAULSO010000002">
    <property type="protein sequence ID" value="KAK3687696.1"/>
    <property type="molecule type" value="Genomic_DNA"/>
</dbReference>
<keyword evidence="2" id="KW-1185">Reference proteome</keyword>
<feature type="non-terminal residue" evidence="1">
    <location>
        <position position="154"/>
    </location>
</feature>
<reference evidence="1" key="2">
    <citation type="submission" date="2023-06" db="EMBL/GenBank/DDBJ databases">
        <authorList>
            <consortium name="Lawrence Berkeley National Laboratory"/>
            <person name="Haridas S."/>
            <person name="Hensen N."/>
            <person name="Bonometti L."/>
            <person name="Westerberg I."/>
            <person name="Brannstrom I.O."/>
            <person name="Guillou S."/>
            <person name="Cros-Aarteil S."/>
            <person name="Calhoun S."/>
            <person name="Kuo A."/>
            <person name="Mondo S."/>
            <person name="Pangilinan J."/>
            <person name="Riley R."/>
            <person name="Labutti K."/>
            <person name="Andreopoulos B."/>
            <person name="Lipzen A."/>
            <person name="Chen C."/>
            <person name="Yanf M."/>
            <person name="Daum C."/>
            <person name="Ng V."/>
            <person name="Clum A."/>
            <person name="Steindorff A."/>
            <person name="Ohm R."/>
            <person name="Martin F."/>
            <person name="Silar P."/>
            <person name="Natvig D."/>
            <person name="Lalanne C."/>
            <person name="Gautier V."/>
            <person name="Ament-Velasquez S.L."/>
            <person name="Kruys A."/>
            <person name="Hutchinson M.I."/>
            <person name="Powell A.J."/>
            <person name="Barry K."/>
            <person name="Miller A.N."/>
            <person name="Grigoriev I.V."/>
            <person name="Debuchy R."/>
            <person name="Gladieux P."/>
            <person name="Thoren M.H."/>
            <person name="Johannesson H."/>
        </authorList>
    </citation>
    <scope>NUCLEOTIDE SEQUENCE</scope>
    <source>
        <strain evidence="1">CBS 314.62</strain>
    </source>
</reference>
<name>A0AAE0X7U4_9PEZI</name>
<comment type="caution">
    <text evidence="1">The sequence shown here is derived from an EMBL/GenBank/DDBJ whole genome shotgun (WGS) entry which is preliminary data.</text>
</comment>
<evidence type="ECO:0000313" key="2">
    <source>
        <dbReference type="Proteomes" id="UP001270362"/>
    </source>
</evidence>
<sequence>VLMAVLEYVRGGGTAVLCNNFPGAMSSESTQNFFASAGLPWELGAYHRTTFHLNPDADLVADSALLLSTLPWACNMNAVQLSNVADGDAWFRPNATSKINTLASRFGGIAAEPVTDLKNTGAACAKVGLGKLGYVGDVNSEEDSVRIMLAMLGL</sequence>
<evidence type="ECO:0000313" key="1">
    <source>
        <dbReference type="EMBL" id="KAK3687696.1"/>
    </source>
</evidence>
<proteinExistence type="predicted"/>
<accession>A0AAE0X7U4</accession>
<reference evidence="1" key="1">
    <citation type="journal article" date="2023" name="Mol. Phylogenet. Evol.">
        <title>Genome-scale phylogeny and comparative genomics of the fungal order Sordariales.</title>
        <authorList>
            <person name="Hensen N."/>
            <person name="Bonometti L."/>
            <person name="Westerberg I."/>
            <person name="Brannstrom I.O."/>
            <person name="Guillou S."/>
            <person name="Cros-Aarteil S."/>
            <person name="Calhoun S."/>
            <person name="Haridas S."/>
            <person name="Kuo A."/>
            <person name="Mondo S."/>
            <person name="Pangilinan J."/>
            <person name="Riley R."/>
            <person name="LaButti K."/>
            <person name="Andreopoulos B."/>
            <person name="Lipzen A."/>
            <person name="Chen C."/>
            <person name="Yan M."/>
            <person name="Daum C."/>
            <person name="Ng V."/>
            <person name="Clum A."/>
            <person name="Steindorff A."/>
            <person name="Ohm R.A."/>
            <person name="Martin F."/>
            <person name="Silar P."/>
            <person name="Natvig D.O."/>
            <person name="Lalanne C."/>
            <person name="Gautier V."/>
            <person name="Ament-Velasquez S.L."/>
            <person name="Kruys A."/>
            <person name="Hutchinson M.I."/>
            <person name="Powell A.J."/>
            <person name="Barry K."/>
            <person name="Miller A.N."/>
            <person name="Grigoriev I.V."/>
            <person name="Debuchy R."/>
            <person name="Gladieux P."/>
            <person name="Hiltunen Thoren M."/>
            <person name="Johannesson H."/>
        </authorList>
    </citation>
    <scope>NUCLEOTIDE SEQUENCE</scope>
    <source>
        <strain evidence="1">CBS 314.62</strain>
    </source>
</reference>
<dbReference type="AlphaFoldDB" id="A0AAE0X7U4"/>
<feature type="non-terminal residue" evidence="1">
    <location>
        <position position="1"/>
    </location>
</feature>
<gene>
    <name evidence="1" type="ORF">B0T22DRAFT_349821</name>
</gene>
<dbReference type="Proteomes" id="UP001270362">
    <property type="component" value="Unassembled WGS sequence"/>
</dbReference>
<protein>
    <submittedName>
        <fullName evidence="1">Uncharacterized protein</fullName>
    </submittedName>
</protein>
<organism evidence="1 2">
    <name type="scientific">Podospora appendiculata</name>
    <dbReference type="NCBI Taxonomy" id="314037"/>
    <lineage>
        <taxon>Eukaryota</taxon>
        <taxon>Fungi</taxon>
        <taxon>Dikarya</taxon>
        <taxon>Ascomycota</taxon>
        <taxon>Pezizomycotina</taxon>
        <taxon>Sordariomycetes</taxon>
        <taxon>Sordariomycetidae</taxon>
        <taxon>Sordariales</taxon>
        <taxon>Podosporaceae</taxon>
        <taxon>Podospora</taxon>
    </lineage>
</organism>